<proteinExistence type="predicted"/>
<organism evidence="1 2">
    <name type="scientific">Piscinibacter gummiphilus</name>
    <dbReference type="NCBI Taxonomy" id="946333"/>
    <lineage>
        <taxon>Bacteria</taxon>
        <taxon>Pseudomonadati</taxon>
        <taxon>Pseudomonadota</taxon>
        <taxon>Betaproteobacteria</taxon>
        <taxon>Burkholderiales</taxon>
        <taxon>Sphaerotilaceae</taxon>
        <taxon>Piscinibacter</taxon>
    </lineage>
</organism>
<evidence type="ECO:0000313" key="2">
    <source>
        <dbReference type="Proteomes" id="UP000193427"/>
    </source>
</evidence>
<dbReference type="STRING" id="946333.A4W93_03570"/>
<dbReference type="AlphaFoldDB" id="A0A1W6L4F5"/>
<dbReference type="Proteomes" id="UP000193427">
    <property type="component" value="Chromosome"/>
</dbReference>
<gene>
    <name evidence="1" type="ORF">A4W93_03570</name>
</gene>
<dbReference type="RefSeq" id="WP_085749307.1">
    <property type="nucleotide sequence ID" value="NZ_BSPR01000002.1"/>
</dbReference>
<accession>A0A1W6L4F5</accession>
<dbReference type="EMBL" id="CP015118">
    <property type="protein sequence ID" value="ARN19067.1"/>
    <property type="molecule type" value="Genomic_DNA"/>
</dbReference>
<sequence length="253" mass="28117">MNDSILVLKRRTRRLAADTFGALARHLRVEARPAALDDALCCSDGARSLAYAQPCTPFGGLLFFADQSIAWGEAVGKVLDPKRAQAWAMALLEKFELLPNPSGDRDIRVAFELEATATEAMVFDGHERRRVKTKTDVTSRTTVNGIPVVGPRAKARVLFKDTEAPVMLHVAMWESLLVHEERARLPEDQVARAVDDTLRQRHAGRPPPWRLCGQRLVYQADEFRGAPDLLAPEYLAEIEVGGSRQVVRVPACR</sequence>
<name>A0A1W6L4F5_9BURK</name>
<reference evidence="1 2" key="1">
    <citation type="submission" date="2016-04" db="EMBL/GenBank/DDBJ databases">
        <title>Complete genome sequence of natural rubber-degrading, novel Gram-negative bacterium, Rhizobacter gummiphilus strain NS21.</title>
        <authorList>
            <person name="Tabata M."/>
            <person name="Kasai D."/>
            <person name="Fukuda M."/>
        </authorList>
    </citation>
    <scope>NUCLEOTIDE SEQUENCE [LARGE SCALE GENOMIC DNA]</scope>
    <source>
        <strain evidence="1 2">NS21</strain>
    </source>
</reference>
<protein>
    <submittedName>
        <fullName evidence="1">Uncharacterized protein</fullName>
    </submittedName>
</protein>
<keyword evidence="2" id="KW-1185">Reference proteome</keyword>
<dbReference type="KEGG" id="rgu:A4W93_03570"/>
<evidence type="ECO:0000313" key="1">
    <source>
        <dbReference type="EMBL" id="ARN19067.1"/>
    </source>
</evidence>